<dbReference type="EMBL" id="CASHSV030000615">
    <property type="protein sequence ID" value="CAJ2670608.1"/>
    <property type="molecule type" value="Genomic_DNA"/>
</dbReference>
<dbReference type="Proteomes" id="UP001177021">
    <property type="component" value="Unassembled WGS sequence"/>
</dbReference>
<sequence length="81" mass="9259">MSAIEVAHRMKWHNIWIEIDSALVVLAFQNNRWNNSLFLFGQLNGIVTHIYIEGNQIADSLANHGCALSSFTFWHQASVFI</sequence>
<reference evidence="1" key="1">
    <citation type="submission" date="2023-10" db="EMBL/GenBank/DDBJ databases">
        <authorList>
            <person name="Rodriguez Cubillos JULIANA M."/>
            <person name="De Vega J."/>
        </authorList>
    </citation>
    <scope>NUCLEOTIDE SEQUENCE</scope>
</reference>
<protein>
    <submittedName>
        <fullName evidence="1">Uncharacterized protein</fullName>
    </submittedName>
</protein>
<organism evidence="1 2">
    <name type="scientific">Trifolium pratense</name>
    <name type="common">Red clover</name>
    <dbReference type="NCBI Taxonomy" id="57577"/>
    <lineage>
        <taxon>Eukaryota</taxon>
        <taxon>Viridiplantae</taxon>
        <taxon>Streptophyta</taxon>
        <taxon>Embryophyta</taxon>
        <taxon>Tracheophyta</taxon>
        <taxon>Spermatophyta</taxon>
        <taxon>Magnoliopsida</taxon>
        <taxon>eudicotyledons</taxon>
        <taxon>Gunneridae</taxon>
        <taxon>Pentapetalae</taxon>
        <taxon>rosids</taxon>
        <taxon>fabids</taxon>
        <taxon>Fabales</taxon>
        <taxon>Fabaceae</taxon>
        <taxon>Papilionoideae</taxon>
        <taxon>50 kb inversion clade</taxon>
        <taxon>NPAAA clade</taxon>
        <taxon>Hologalegina</taxon>
        <taxon>IRL clade</taxon>
        <taxon>Trifolieae</taxon>
        <taxon>Trifolium</taxon>
    </lineage>
</organism>
<proteinExistence type="predicted"/>
<accession>A0ACB0LQG8</accession>
<name>A0ACB0LQG8_TRIPR</name>
<gene>
    <name evidence="1" type="ORF">MILVUS5_LOCUS34619</name>
</gene>
<comment type="caution">
    <text evidence="1">The sequence shown here is derived from an EMBL/GenBank/DDBJ whole genome shotgun (WGS) entry which is preliminary data.</text>
</comment>
<evidence type="ECO:0000313" key="1">
    <source>
        <dbReference type="EMBL" id="CAJ2670608.1"/>
    </source>
</evidence>
<evidence type="ECO:0000313" key="2">
    <source>
        <dbReference type="Proteomes" id="UP001177021"/>
    </source>
</evidence>
<keyword evidence="2" id="KW-1185">Reference proteome</keyword>